<evidence type="ECO:0000313" key="3">
    <source>
        <dbReference type="Proteomes" id="UP000662973"/>
    </source>
</evidence>
<evidence type="ECO:0000256" key="1">
    <source>
        <dbReference type="SAM" id="MobiDB-lite"/>
    </source>
</evidence>
<gene>
    <name evidence="2" type="ORF">HSR122_1270</name>
</gene>
<evidence type="ECO:0000313" key="2">
    <source>
        <dbReference type="EMBL" id="QSG08668.1"/>
    </source>
</evidence>
<reference evidence="2 3" key="1">
    <citation type="submission" date="2020-11" db="EMBL/GenBank/DDBJ databases">
        <title>Carbohydrate-dependent, anaerobic sulfur respiration: A novel catabolism in halophilic archaea.</title>
        <authorList>
            <person name="Sorokin D.Y."/>
            <person name="Messina E."/>
            <person name="Smedile F."/>
            <person name="La Cono V."/>
            <person name="Hallsworth J.E."/>
            <person name="Yakimov M.M."/>
        </authorList>
    </citation>
    <scope>NUCLEOTIDE SEQUENCE [LARGE SCALE GENOMIC DNA]</scope>
    <source>
        <strain evidence="2 3">HSR12-2</strain>
    </source>
</reference>
<dbReference type="Proteomes" id="UP000662973">
    <property type="component" value="Chromosome"/>
</dbReference>
<sequence>MAGCSSTLLDDGEDQPAGDRRQTETTTEETTPTATEDDRTPESAAVRIIADRAYKDAEEAIANALYDAGLSEDVDIEFETQSITSTAA</sequence>
<proteinExistence type="predicted"/>
<keyword evidence="3" id="KW-1185">Reference proteome</keyword>
<dbReference type="KEGG" id="hds:HSR122_1270"/>
<organism evidence="2 3">
    <name type="scientific">Halapricum desulfuricans</name>
    <dbReference type="NCBI Taxonomy" id="2841257"/>
    <lineage>
        <taxon>Archaea</taxon>
        <taxon>Methanobacteriati</taxon>
        <taxon>Methanobacteriota</taxon>
        <taxon>Stenosarchaea group</taxon>
        <taxon>Halobacteria</taxon>
        <taxon>Halobacteriales</taxon>
        <taxon>Haloarculaceae</taxon>
        <taxon>Halapricum</taxon>
    </lineage>
</organism>
<accession>A0A897N8R5</accession>
<dbReference type="EMBL" id="CP064788">
    <property type="protein sequence ID" value="QSG08668.1"/>
    <property type="molecule type" value="Genomic_DNA"/>
</dbReference>
<feature type="region of interest" description="Disordered" evidence="1">
    <location>
        <begin position="1"/>
        <end position="44"/>
    </location>
</feature>
<dbReference type="AlphaFoldDB" id="A0A897N8R5"/>
<name>A0A897N8R5_9EURY</name>
<protein>
    <submittedName>
        <fullName evidence="2">Uncharacterized protein</fullName>
    </submittedName>
</protein>
<feature type="compositionally biased region" description="Low complexity" evidence="1">
    <location>
        <begin position="24"/>
        <end position="34"/>
    </location>
</feature>